<name>A0AAV7U222_PLEWA</name>
<comment type="caution">
    <text evidence="1">The sequence shown here is derived from an EMBL/GenBank/DDBJ whole genome shotgun (WGS) entry which is preliminary data.</text>
</comment>
<keyword evidence="2" id="KW-1185">Reference proteome</keyword>
<sequence length="147" mass="15934">MTAPSRHLPGLPRRCPGALTPHAEKMGLFSVREGAASAGGGRPDFTEEWQKDDLHFHCPNKIALRCVFTQGEHRRVSLATAGSHRRSASRYGVEAAGATGVPRSAHSAALQTGRGSLVSDAKELSRLRRSGKLDWSRLFFPYVISGK</sequence>
<dbReference type="AlphaFoldDB" id="A0AAV7U222"/>
<protein>
    <submittedName>
        <fullName evidence="1">Uncharacterized protein</fullName>
    </submittedName>
</protein>
<reference evidence="1" key="1">
    <citation type="journal article" date="2022" name="bioRxiv">
        <title>Sequencing and chromosome-scale assembly of the giantPleurodeles waltlgenome.</title>
        <authorList>
            <person name="Brown T."/>
            <person name="Elewa A."/>
            <person name="Iarovenko S."/>
            <person name="Subramanian E."/>
            <person name="Araus A.J."/>
            <person name="Petzold A."/>
            <person name="Susuki M."/>
            <person name="Suzuki K.-i.T."/>
            <person name="Hayashi T."/>
            <person name="Toyoda A."/>
            <person name="Oliveira C."/>
            <person name="Osipova E."/>
            <person name="Leigh N.D."/>
            <person name="Simon A."/>
            <person name="Yun M.H."/>
        </authorList>
    </citation>
    <scope>NUCLEOTIDE SEQUENCE</scope>
    <source>
        <strain evidence="1">20211129_DDA</strain>
        <tissue evidence="1">Liver</tissue>
    </source>
</reference>
<accession>A0AAV7U222</accession>
<proteinExistence type="predicted"/>
<dbReference type="Proteomes" id="UP001066276">
    <property type="component" value="Chromosome 3_2"/>
</dbReference>
<gene>
    <name evidence="1" type="ORF">NDU88_007634</name>
</gene>
<organism evidence="1 2">
    <name type="scientific">Pleurodeles waltl</name>
    <name type="common">Iberian ribbed newt</name>
    <dbReference type="NCBI Taxonomy" id="8319"/>
    <lineage>
        <taxon>Eukaryota</taxon>
        <taxon>Metazoa</taxon>
        <taxon>Chordata</taxon>
        <taxon>Craniata</taxon>
        <taxon>Vertebrata</taxon>
        <taxon>Euteleostomi</taxon>
        <taxon>Amphibia</taxon>
        <taxon>Batrachia</taxon>
        <taxon>Caudata</taxon>
        <taxon>Salamandroidea</taxon>
        <taxon>Salamandridae</taxon>
        <taxon>Pleurodelinae</taxon>
        <taxon>Pleurodeles</taxon>
    </lineage>
</organism>
<evidence type="ECO:0000313" key="2">
    <source>
        <dbReference type="Proteomes" id="UP001066276"/>
    </source>
</evidence>
<evidence type="ECO:0000313" key="1">
    <source>
        <dbReference type="EMBL" id="KAJ1182444.1"/>
    </source>
</evidence>
<dbReference type="EMBL" id="JANPWB010000006">
    <property type="protein sequence ID" value="KAJ1182444.1"/>
    <property type="molecule type" value="Genomic_DNA"/>
</dbReference>